<reference evidence="15 17" key="1">
    <citation type="journal article" date="2017" name="Nature">
        <title>The sunflower genome provides insights into oil metabolism, flowering and Asterid evolution.</title>
        <authorList>
            <person name="Badouin H."/>
            <person name="Gouzy J."/>
            <person name="Grassa C.J."/>
            <person name="Murat F."/>
            <person name="Staton S.E."/>
            <person name="Cottret L."/>
            <person name="Lelandais-Briere C."/>
            <person name="Owens G.L."/>
            <person name="Carrere S."/>
            <person name="Mayjonade B."/>
            <person name="Legrand L."/>
            <person name="Gill N."/>
            <person name="Kane N.C."/>
            <person name="Bowers J.E."/>
            <person name="Hubner S."/>
            <person name="Bellec A."/>
            <person name="Berard A."/>
            <person name="Berges H."/>
            <person name="Blanchet N."/>
            <person name="Boniface M.C."/>
            <person name="Brunel D."/>
            <person name="Catrice O."/>
            <person name="Chaidir N."/>
            <person name="Claudel C."/>
            <person name="Donnadieu C."/>
            <person name="Faraut T."/>
            <person name="Fievet G."/>
            <person name="Helmstetter N."/>
            <person name="King M."/>
            <person name="Knapp S.J."/>
            <person name="Lai Z."/>
            <person name="Le Paslier M.C."/>
            <person name="Lippi Y."/>
            <person name="Lorenzon L."/>
            <person name="Mandel J.R."/>
            <person name="Marage G."/>
            <person name="Marchand G."/>
            <person name="Marquand E."/>
            <person name="Bret-Mestries E."/>
            <person name="Morien E."/>
            <person name="Nambeesan S."/>
            <person name="Nguyen T."/>
            <person name="Pegot-Espagnet P."/>
            <person name="Pouilly N."/>
            <person name="Raftis F."/>
            <person name="Sallet E."/>
            <person name="Schiex T."/>
            <person name="Thomas J."/>
            <person name="Vandecasteele C."/>
            <person name="Vares D."/>
            <person name="Vear F."/>
            <person name="Vautrin S."/>
            <person name="Crespi M."/>
            <person name="Mangin B."/>
            <person name="Burke J.M."/>
            <person name="Salse J."/>
            <person name="Munos S."/>
            <person name="Vincourt P."/>
            <person name="Rieseberg L.H."/>
            <person name="Langlade N.B."/>
        </authorList>
    </citation>
    <scope>NUCLEOTIDE SEQUENCE [LARGE SCALE GENOMIC DNA]</scope>
    <source>
        <strain evidence="17">cv. SF193</strain>
        <tissue evidence="15">Leaves</tissue>
    </source>
</reference>
<reference evidence="16" key="2">
    <citation type="submission" date="2017-02" db="EMBL/GenBank/DDBJ databases">
        <title>Sunflower complete genome.</title>
        <authorList>
            <person name="Langlade N."/>
            <person name="Munos S."/>
        </authorList>
    </citation>
    <scope>NUCLEOTIDE SEQUENCE [LARGE SCALE GENOMIC DNA]</scope>
    <source>
        <tissue evidence="16">Leaves</tissue>
    </source>
</reference>
<dbReference type="AlphaFoldDB" id="A0A251VGG8"/>
<evidence type="ECO:0000256" key="11">
    <source>
        <dbReference type="ARBA" id="ARBA00083621"/>
    </source>
</evidence>
<dbReference type="InterPro" id="IPR000743">
    <property type="entry name" value="Glyco_hydro_28"/>
</dbReference>
<proteinExistence type="inferred from homology"/>
<evidence type="ECO:0000256" key="3">
    <source>
        <dbReference type="ARBA" id="ARBA00012736"/>
    </source>
</evidence>
<dbReference type="PROSITE" id="PS00502">
    <property type="entry name" value="POLYGALACTURONASE"/>
    <property type="match status" value="1"/>
</dbReference>
<dbReference type="EC" id="3.2.1.15" evidence="3"/>
<accession>A0A251VGG8</accession>
<evidence type="ECO:0000256" key="9">
    <source>
        <dbReference type="ARBA" id="ARBA00023316"/>
    </source>
</evidence>
<dbReference type="GO" id="GO:0009901">
    <property type="term" value="P:anther dehiscence"/>
    <property type="evidence" value="ECO:0000318"/>
    <property type="project" value="GO_Central"/>
</dbReference>
<comment type="catalytic activity">
    <reaction evidence="10">
        <text>(1,4-alpha-D-galacturonosyl)n+m + H2O = (1,4-alpha-D-galacturonosyl)n + (1,4-alpha-D-galacturonosyl)m.</text>
        <dbReference type="EC" id="3.2.1.15"/>
    </reaction>
</comment>
<dbReference type="GO" id="GO:0009830">
    <property type="term" value="P:cell wall modification involved in abscission"/>
    <property type="evidence" value="ECO:0007669"/>
    <property type="project" value="UniProtKB-ARBA"/>
</dbReference>
<evidence type="ECO:0000256" key="4">
    <source>
        <dbReference type="ARBA" id="ARBA00022512"/>
    </source>
</evidence>
<dbReference type="SUPFAM" id="SSF51126">
    <property type="entry name" value="Pectin lyase-like"/>
    <property type="match status" value="1"/>
</dbReference>
<organism evidence="16 17">
    <name type="scientific">Helianthus annuus</name>
    <name type="common">Common sunflower</name>
    <dbReference type="NCBI Taxonomy" id="4232"/>
    <lineage>
        <taxon>Eukaryota</taxon>
        <taxon>Viridiplantae</taxon>
        <taxon>Streptophyta</taxon>
        <taxon>Embryophyta</taxon>
        <taxon>Tracheophyta</taxon>
        <taxon>Spermatophyta</taxon>
        <taxon>Magnoliopsida</taxon>
        <taxon>eudicotyledons</taxon>
        <taxon>Gunneridae</taxon>
        <taxon>Pentapetalae</taxon>
        <taxon>asterids</taxon>
        <taxon>campanulids</taxon>
        <taxon>Asterales</taxon>
        <taxon>Asteraceae</taxon>
        <taxon>Asteroideae</taxon>
        <taxon>Heliantheae alliance</taxon>
        <taxon>Heliantheae</taxon>
        <taxon>Helianthus</taxon>
    </lineage>
</organism>
<dbReference type="InterPro" id="IPR011050">
    <property type="entry name" value="Pectin_lyase_fold/virulence"/>
</dbReference>
<dbReference type="PANTHER" id="PTHR31375">
    <property type="match status" value="1"/>
</dbReference>
<evidence type="ECO:0000256" key="1">
    <source>
        <dbReference type="ARBA" id="ARBA00004191"/>
    </source>
</evidence>
<keyword evidence="5" id="KW-0964">Secreted</keyword>
<evidence type="ECO:0000313" key="17">
    <source>
        <dbReference type="Proteomes" id="UP000215914"/>
    </source>
</evidence>
<feature type="signal peptide" evidence="14">
    <location>
        <begin position="1"/>
        <end position="23"/>
    </location>
</feature>
<keyword evidence="17" id="KW-1185">Reference proteome</keyword>
<dbReference type="EMBL" id="MNCJ02000321">
    <property type="protein sequence ID" value="KAF5802223.1"/>
    <property type="molecule type" value="Genomic_DNA"/>
</dbReference>
<dbReference type="FunCoup" id="A0A251VGG8">
    <property type="interactions" value="112"/>
</dbReference>
<comment type="similarity">
    <text evidence="2 13">Belongs to the glycosyl hydrolase 28 family.</text>
</comment>
<comment type="subcellular location">
    <subcellularLocation>
        <location evidence="1">Secreted</location>
        <location evidence="1">Cell wall</location>
    </subcellularLocation>
</comment>
<evidence type="ECO:0000256" key="5">
    <source>
        <dbReference type="ARBA" id="ARBA00022525"/>
    </source>
</evidence>
<dbReference type="InParanoid" id="A0A251VGG8"/>
<dbReference type="EMBL" id="CM007891">
    <property type="protein sequence ID" value="OTG34727.1"/>
    <property type="molecule type" value="Genomic_DNA"/>
</dbReference>
<protein>
    <recommendedName>
        <fullName evidence="3">endo-polygalacturonase</fullName>
        <ecNumber evidence="3">3.2.1.15</ecNumber>
    </recommendedName>
    <alternativeName>
        <fullName evidence="11">Pectinase</fullName>
    </alternativeName>
</protein>
<dbReference type="Gene3D" id="2.160.20.10">
    <property type="entry name" value="Single-stranded right-handed beta-helix, Pectin lyase-like"/>
    <property type="match status" value="1"/>
</dbReference>
<name>A0A251VGG8_HELAN</name>
<evidence type="ECO:0000256" key="12">
    <source>
        <dbReference type="PROSITE-ProRule" id="PRU10052"/>
    </source>
</evidence>
<evidence type="ECO:0000256" key="6">
    <source>
        <dbReference type="ARBA" id="ARBA00022729"/>
    </source>
</evidence>
<dbReference type="GO" id="GO:0010047">
    <property type="term" value="P:fruit dehiscence"/>
    <property type="evidence" value="ECO:0000318"/>
    <property type="project" value="GO_Central"/>
</dbReference>
<dbReference type="GO" id="GO:0004650">
    <property type="term" value="F:polygalacturonase activity"/>
    <property type="evidence" value="ECO:0007669"/>
    <property type="project" value="UniProtKB-EC"/>
</dbReference>
<dbReference type="OMA" id="INQCYST"/>
<dbReference type="STRING" id="4232.A0A251VGG8"/>
<keyword evidence="4" id="KW-0134">Cell wall</keyword>
<dbReference type="FunFam" id="2.160.20.10:FF:000028">
    <property type="entry name" value="Polygalacturonase QRT2"/>
    <property type="match status" value="1"/>
</dbReference>
<evidence type="ECO:0000313" key="16">
    <source>
        <dbReference type="EMBL" id="OTG34727.1"/>
    </source>
</evidence>
<evidence type="ECO:0000256" key="8">
    <source>
        <dbReference type="ARBA" id="ARBA00023295"/>
    </source>
</evidence>
<keyword evidence="6 14" id="KW-0732">Signal</keyword>
<evidence type="ECO:0000256" key="7">
    <source>
        <dbReference type="ARBA" id="ARBA00022801"/>
    </source>
</evidence>
<reference evidence="15" key="3">
    <citation type="submission" date="2020-06" db="EMBL/GenBank/DDBJ databases">
        <title>Helianthus annuus Genome sequencing and assembly Release 2.</title>
        <authorList>
            <person name="Gouzy J."/>
            <person name="Langlade N."/>
            <person name="Munos S."/>
        </authorList>
    </citation>
    <scope>NUCLEOTIDE SEQUENCE</scope>
    <source>
        <tissue evidence="15">Leaves</tissue>
    </source>
</reference>
<evidence type="ECO:0000256" key="2">
    <source>
        <dbReference type="ARBA" id="ARBA00008834"/>
    </source>
</evidence>
<dbReference type="GO" id="GO:0045490">
    <property type="term" value="P:pectin catabolic process"/>
    <property type="evidence" value="ECO:0000318"/>
    <property type="project" value="GO_Central"/>
</dbReference>
<sequence length="457" mass="50246">MASQKHISRLSFVIVLFFYCVSCYSFSYHEDVHDYMSPLSRVYTCCIRKALLYMFQDPGFSSSLLALPFDVDSFGAKGDGKKDDTNAFKKAWKEACSSTTAAIFSVAKNKKYLVTPIRFEGPCRASLTMQISGTILASKQESKYKKNEKNWLRVEGVDNLVVKGGGVIDGNGDIWWSKSCKVNKTLALTFYKCKSLMLNNLTVQNAQKIHVTFDRCENVQVSKIQVTALENSPNTDGIHVTHTQNIRISDSVIGTGDDCISIVNGSKNVQATGITCGPGHGISIGSLGSKNSEAHVSNVKVDGAELTGTTNGVRIKTWQGGSGNASNITFQNINMKNVTNPIIIDQYYCDQAKPCKEQKSAVQIKYVTYENISGTSASKDAVIFKCSKNYPCEGVVLKGINLTQEDDGDAKAICNNVKVTYVGTVIPRCSENLVQEQSTLMISYLYLEKVSRNYFNT</sequence>
<evidence type="ECO:0000313" key="15">
    <source>
        <dbReference type="EMBL" id="KAF5802223.1"/>
    </source>
</evidence>
<feature type="chain" id="PRO_5012038478" description="endo-polygalacturonase" evidence="14">
    <location>
        <begin position="24"/>
        <end position="457"/>
    </location>
</feature>
<dbReference type="InterPro" id="IPR012334">
    <property type="entry name" value="Pectin_lyas_fold"/>
</dbReference>
<evidence type="ECO:0000256" key="10">
    <source>
        <dbReference type="ARBA" id="ARBA00034074"/>
    </source>
</evidence>
<dbReference type="InterPro" id="IPR006626">
    <property type="entry name" value="PbH1"/>
</dbReference>
<feature type="active site" evidence="12">
    <location>
        <position position="280"/>
    </location>
</feature>
<evidence type="ECO:0000256" key="13">
    <source>
        <dbReference type="RuleBase" id="RU361169"/>
    </source>
</evidence>
<keyword evidence="7 13" id="KW-0378">Hydrolase</keyword>
<dbReference type="Gramene" id="mRNA:HanXRQr2_Chr06g0257061">
    <property type="protein sequence ID" value="mRNA:HanXRQr2_Chr06g0257061"/>
    <property type="gene ID" value="HanXRQr2_Chr06g0257061"/>
</dbReference>
<keyword evidence="8 13" id="KW-0326">Glycosidase</keyword>
<keyword evidence="9" id="KW-0961">Cell wall biogenesis/degradation</keyword>
<dbReference type="SMART" id="SM00710">
    <property type="entry name" value="PbH1"/>
    <property type="match status" value="4"/>
</dbReference>
<gene>
    <name evidence="16" type="primary">PGAZAT</name>
    <name evidence="16" type="ORF">HannXRQ_Chr02g0048951</name>
    <name evidence="15" type="ORF">HanXRQr2_Chr06g0257061</name>
</gene>
<evidence type="ECO:0000256" key="14">
    <source>
        <dbReference type="SAM" id="SignalP"/>
    </source>
</evidence>
<dbReference type="Proteomes" id="UP000215914">
    <property type="component" value="Chromosome 2"/>
</dbReference>
<dbReference type="Pfam" id="PF00295">
    <property type="entry name" value="Glyco_hydro_28"/>
    <property type="match status" value="1"/>
</dbReference>